<accession>A0A5B7KDG7</accession>
<feature type="region of interest" description="Disordered" evidence="1">
    <location>
        <begin position="1"/>
        <end position="46"/>
    </location>
</feature>
<proteinExistence type="predicted"/>
<feature type="compositionally biased region" description="Basic and acidic residues" evidence="1">
    <location>
        <begin position="18"/>
        <end position="28"/>
    </location>
</feature>
<protein>
    <submittedName>
        <fullName evidence="2">Uncharacterized protein</fullName>
    </submittedName>
</protein>
<sequence>MVCEGRSRHTLPSCQSGCKDEPEERGENTRCNPDLSINPGRRARPTEIEAKRMAEARGLAKTPPTSKFRPLIKFGFSIEC</sequence>
<gene>
    <name evidence="2" type="ORF">E2C01_102778</name>
</gene>
<dbReference type="Proteomes" id="UP000324222">
    <property type="component" value="Unassembled WGS sequence"/>
</dbReference>
<keyword evidence="3" id="KW-1185">Reference proteome</keyword>
<reference evidence="2 3" key="1">
    <citation type="submission" date="2019-05" db="EMBL/GenBank/DDBJ databases">
        <title>Another draft genome of Portunus trituberculatus and its Hox gene families provides insights of decapod evolution.</title>
        <authorList>
            <person name="Jeong J.-H."/>
            <person name="Song I."/>
            <person name="Kim S."/>
            <person name="Choi T."/>
            <person name="Kim D."/>
            <person name="Ryu S."/>
            <person name="Kim W."/>
        </authorList>
    </citation>
    <scope>NUCLEOTIDE SEQUENCE [LARGE SCALE GENOMIC DNA]</scope>
    <source>
        <tissue evidence="2">Muscle</tissue>
    </source>
</reference>
<organism evidence="2 3">
    <name type="scientific">Portunus trituberculatus</name>
    <name type="common">Swimming crab</name>
    <name type="synonym">Neptunus trituberculatus</name>
    <dbReference type="NCBI Taxonomy" id="210409"/>
    <lineage>
        <taxon>Eukaryota</taxon>
        <taxon>Metazoa</taxon>
        <taxon>Ecdysozoa</taxon>
        <taxon>Arthropoda</taxon>
        <taxon>Crustacea</taxon>
        <taxon>Multicrustacea</taxon>
        <taxon>Malacostraca</taxon>
        <taxon>Eumalacostraca</taxon>
        <taxon>Eucarida</taxon>
        <taxon>Decapoda</taxon>
        <taxon>Pleocyemata</taxon>
        <taxon>Brachyura</taxon>
        <taxon>Eubrachyura</taxon>
        <taxon>Portunoidea</taxon>
        <taxon>Portunidae</taxon>
        <taxon>Portuninae</taxon>
        <taxon>Portunus</taxon>
    </lineage>
</organism>
<comment type="caution">
    <text evidence="2">The sequence shown here is derived from an EMBL/GenBank/DDBJ whole genome shotgun (WGS) entry which is preliminary data.</text>
</comment>
<evidence type="ECO:0000313" key="2">
    <source>
        <dbReference type="EMBL" id="MPD06941.1"/>
    </source>
</evidence>
<dbReference type="EMBL" id="VSRR010153778">
    <property type="protein sequence ID" value="MPD06941.1"/>
    <property type="molecule type" value="Genomic_DNA"/>
</dbReference>
<evidence type="ECO:0000256" key="1">
    <source>
        <dbReference type="SAM" id="MobiDB-lite"/>
    </source>
</evidence>
<dbReference type="AlphaFoldDB" id="A0A5B7KDG7"/>
<evidence type="ECO:0000313" key="3">
    <source>
        <dbReference type="Proteomes" id="UP000324222"/>
    </source>
</evidence>
<name>A0A5B7KDG7_PORTR</name>